<organism evidence="2 3">
    <name type="scientific">Succiniclasticum ruminis DSM 9236</name>
    <dbReference type="NCBI Taxonomy" id="1123323"/>
    <lineage>
        <taxon>Bacteria</taxon>
        <taxon>Bacillati</taxon>
        <taxon>Bacillota</taxon>
        <taxon>Negativicutes</taxon>
        <taxon>Acidaminococcales</taxon>
        <taxon>Acidaminococcaceae</taxon>
        <taxon>Succiniclasticum</taxon>
    </lineage>
</organism>
<dbReference type="PANTHER" id="PTHR42956:SF1">
    <property type="entry name" value="NITROGENASE IRON-MOLYBDENUM COFACTOR BIOSYNTHESIS PROTEIN NIFE"/>
    <property type="match status" value="1"/>
</dbReference>
<name>A0A1I1XQ57_9FIRM</name>
<dbReference type="OrthoDB" id="9767044at2"/>
<dbReference type="InterPro" id="IPR049939">
    <property type="entry name" value="NifE-like"/>
</dbReference>
<dbReference type="Pfam" id="PF00148">
    <property type="entry name" value="Oxidored_nitro"/>
    <property type="match status" value="1"/>
</dbReference>
<feature type="domain" description="Nitrogenase/oxidoreductase component 1" evidence="1">
    <location>
        <begin position="16"/>
        <end position="320"/>
    </location>
</feature>
<dbReference type="Gene3D" id="3.40.50.1980">
    <property type="entry name" value="Nitrogenase molybdenum iron protein domain"/>
    <property type="match status" value="2"/>
</dbReference>
<proteinExistence type="predicted"/>
<dbReference type="CDD" id="cd00316">
    <property type="entry name" value="Oxidoreductase_nitrogenase"/>
    <property type="match status" value="1"/>
</dbReference>
<accession>A0A1I1XQ57</accession>
<evidence type="ECO:0000259" key="1">
    <source>
        <dbReference type="Pfam" id="PF00148"/>
    </source>
</evidence>
<reference evidence="2 3" key="1">
    <citation type="submission" date="2016-10" db="EMBL/GenBank/DDBJ databases">
        <authorList>
            <person name="de Groot N.N."/>
        </authorList>
    </citation>
    <scope>NUCLEOTIDE SEQUENCE [LARGE SCALE GENOMIC DNA]</scope>
    <source>
        <strain evidence="2 3">DSM 9236</strain>
    </source>
</reference>
<dbReference type="EMBL" id="FONL01000001">
    <property type="protein sequence ID" value="SFE09475.1"/>
    <property type="molecule type" value="Genomic_DNA"/>
</dbReference>
<dbReference type="PANTHER" id="PTHR42956">
    <property type="entry name" value="NITROGENASE IRON-MOLYBDENUM COFACTOR BIOSYNTHESIS PROTEIN NIFE"/>
    <property type="match status" value="1"/>
</dbReference>
<evidence type="ECO:0000313" key="2">
    <source>
        <dbReference type="EMBL" id="SFE09475.1"/>
    </source>
</evidence>
<dbReference type="STRING" id="1123323.SAMN05216245_101372"/>
<dbReference type="SUPFAM" id="SSF53807">
    <property type="entry name" value="Helical backbone' metal receptor"/>
    <property type="match status" value="1"/>
</dbReference>
<gene>
    <name evidence="2" type="ORF">SAMN05216245_101372</name>
</gene>
<keyword evidence="3" id="KW-1185">Reference proteome</keyword>
<evidence type="ECO:0000313" key="3">
    <source>
        <dbReference type="Proteomes" id="UP000198896"/>
    </source>
</evidence>
<dbReference type="RefSeq" id="WP_093912544.1">
    <property type="nucleotide sequence ID" value="NZ_FONL01000001.1"/>
</dbReference>
<dbReference type="InterPro" id="IPR000510">
    <property type="entry name" value="Nase/OxRdtase_comp1"/>
</dbReference>
<sequence>MKNENLEQWLPCHSYCQMNGAAAAVLSFKNTTVVLNGPSWCSLVVERELMSCNRTLQHRLYCSHVEQADLLFGTGDRIREILDVQKQENPDTGLLAVLTSCSVGLIGDDVSGIVSTLERPYPVIALDTGGLTGLFEEGYQTAMTAIIDKMDLQKCAERHSKRVNLLGYCSYYPDSSGDLAELKRLLAEAGFEVGVCPGEQGLDMKELQNIPLAALNIVLAPELGLQTAKRLKEKTGQDYAVLPIPYGLKQTMDWVQKIGENLSVMPDLKKLEQEACVVRENVGEEVDALKRMIANLTFKQAILALPYTQAKALADALQHEILEVENIIYQIQGNYMGEDGRQNHDNCGPLHPKAPDESDTRLPFDIRLLFGTFADRVRTGGYAHTIYFNMYKADGLLRRKYRTFAGIEGWGCLIHEIVEQTLTLYFIREERRPSL</sequence>
<dbReference type="GO" id="GO:0016491">
    <property type="term" value="F:oxidoreductase activity"/>
    <property type="evidence" value="ECO:0007669"/>
    <property type="project" value="InterPro"/>
</dbReference>
<protein>
    <submittedName>
        <fullName evidence="2">Nitrogenase molybdenum-cofactor synthesis protein NifE</fullName>
    </submittedName>
</protein>
<dbReference type="Proteomes" id="UP000198896">
    <property type="component" value="Unassembled WGS sequence"/>
</dbReference>
<dbReference type="AlphaFoldDB" id="A0A1I1XQ57"/>